<sequence length="79" mass="9078">MFLHMVMIEAKQNAHTDTLNVYTEIDASDEDGSYGHLTQNSLNFTFMILEMNILGVKLFKVKLTPVIQKQKVILTFMNI</sequence>
<accession>A0ABQ9EJ10</accession>
<gene>
    <name evidence="1" type="ORF">KUTeg_017268</name>
</gene>
<reference evidence="1 2" key="1">
    <citation type="submission" date="2022-12" db="EMBL/GenBank/DDBJ databases">
        <title>Chromosome-level genome of Tegillarca granosa.</title>
        <authorList>
            <person name="Kim J."/>
        </authorList>
    </citation>
    <scope>NUCLEOTIDE SEQUENCE [LARGE SCALE GENOMIC DNA]</scope>
    <source>
        <strain evidence="1">Teg-2019</strain>
        <tissue evidence="1">Adductor muscle</tissue>
    </source>
</reference>
<dbReference type="Proteomes" id="UP001217089">
    <property type="component" value="Unassembled WGS sequence"/>
</dbReference>
<keyword evidence="2" id="KW-1185">Reference proteome</keyword>
<evidence type="ECO:0000313" key="1">
    <source>
        <dbReference type="EMBL" id="KAJ8305180.1"/>
    </source>
</evidence>
<protein>
    <submittedName>
        <fullName evidence="1">Uncharacterized protein</fullName>
    </submittedName>
</protein>
<proteinExistence type="predicted"/>
<name>A0ABQ9EJ10_TEGGR</name>
<comment type="caution">
    <text evidence="1">The sequence shown here is derived from an EMBL/GenBank/DDBJ whole genome shotgun (WGS) entry which is preliminary data.</text>
</comment>
<dbReference type="EMBL" id="JARBDR010000838">
    <property type="protein sequence ID" value="KAJ8305180.1"/>
    <property type="molecule type" value="Genomic_DNA"/>
</dbReference>
<evidence type="ECO:0000313" key="2">
    <source>
        <dbReference type="Proteomes" id="UP001217089"/>
    </source>
</evidence>
<organism evidence="1 2">
    <name type="scientific">Tegillarca granosa</name>
    <name type="common">Malaysian cockle</name>
    <name type="synonym">Anadara granosa</name>
    <dbReference type="NCBI Taxonomy" id="220873"/>
    <lineage>
        <taxon>Eukaryota</taxon>
        <taxon>Metazoa</taxon>
        <taxon>Spiralia</taxon>
        <taxon>Lophotrochozoa</taxon>
        <taxon>Mollusca</taxon>
        <taxon>Bivalvia</taxon>
        <taxon>Autobranchia</taxon>
        <taxon>Pteriomorphia</taxon>
        <taxon>Arcoida</taxon>
        <taxon>Arcoidea</taxon>
        <taxon>Arcidae</taxon>
        <taxon>Tegillarca</taxon>
    </lineage>
</organism>